<name>A0ABW4DXA2_9RHOB</name>
<keyword evidence="2" id="KW-1185">Reference proteome</keyword>
<accession>A0ABW4DXA2</accession>
<comment type="caution">
    <text evidence="1">The sequence shown here is derived from an EMBL/GenBank/DDBJ whole genome shotgun (WGS) entry which is preliminary data.</text>
</comment>
<protein>
    <submittedName>
        <fullName evidence="1">Uncharacterized protein</fullName>
    </submittedName>
</protein>
<evidence type="ECO:0000313" key="2">
    <source>
        <dbReference type="Proteomes" id="UP001597302"/>
    </source>
</evidence>
<organism evidence="1 2">
    <name type="scientific">Paracoccus nototheniae</name>
    <dbReference type="NCBI Taxonomy" id="2489002"/>
    <lineage>
        <taxon>Bacteria</taxon>
        <taxon>Pseudomonadati</taxon>
        <taxon>Pseudomonadota</taxon>
        <taxon>Alphaproteobacteria</taxon>
        <taxon>Rhodobacterales</taxon>
        <taxon>Paracoccaceae</taxon>
        <taxon>Paracoccus</taxon>
    </lineage>
</organism>
<reference evidence="2" key="1">
    <citation type="journal article" date="2019" name="Int. J. Syst. Evol. Microbiol.">
        <title>The Global Catalogue of Microorganisms (GCM) 10K type strain sequencing project: providing services to taxonomists for standard genome sequencing and annotation.</title>
        <authorList>
            <consortium name="The Broad Institute Genomics Platform"/>
            <consortium name="The Broad Institute Genome Sequencing Center for Infectious Disease"/>
            <person name="Wu L."/>
            <person name="Ma J."/>
        </authorList>
    </citation>
    <scope>NUCLEOTIDE SEQUENCE [LARGE SCALE GENOMIC DNA]</scope>
    <source>
        <strain evidence="2">CCM 8875</strain>
    </source>
</reference>
<proteinExistence type="predicted"/>
<dbReference type="Proteomes" id="UP001597302">
    <property type="component" value="Unassembled WGS sequence"/>
</dbReference>
<evidence type="ECO:0000313" key="1">
    <source>
        <dbReference type="EMBL" id="MFD1481438.1"/>
    </source>
</evidence>
<sequence>MADNCHNSTGLPVKTISDLHHDATMLHAFAQGVYELHDLIKTDLSPASNAMPALLDSLIERADRLANDLDAFETAGRRS</sequence>
<gene>
    <name evidence="1" type="ORF">ACFQ5P_09025</name>
</gene>
<dbReference type="RefSeq" id="WP_131577387.1">
    <property type="nucleotide sequence ID" value="NZ_CBCSAJ010000068.1"/>
</dbReference>
<dbReference type="EMBL" id="JBHTOQ010000020">
    <property type="protein sequence ID" value="MFD1481438.1"/>
    <property type="molecule type" value="Genomic_DNA"/>
</dbReference>